<comment type="caution">
    <text evidence="1">The sequence shown here is derived from an EMBL/GenBank/DDBJ whole genome shotgun (WGS) entry which is preliminary data.</text>
</comment>
<dbReference type="EMBL" id="JASBWR010000064">
    <property type="protein sequence ID" value="KAJ9100271.1"/>
    <property type="molecule type" value="Genomic_DNA"/>
</dbReference>
<evidence type="ECO:0000313" key="1">
    <source>
        <dbReference type="EMBL" id="KAJ9100271.1"/>
    </source>
</evidence>
<proteinExistence type="predicted"/>
<evidence type="ECO:0000313" key="2">
    <source>
        <dbReference type="Proteomes" id="UP001241377"/>
    </source>
</evidence>
<gene>
    <name evidence="1" type="ORF">QFC19_005624</name>
</gene>
<keyword evidence="2" id="KW-1185">Reference proteome</keyword>
<reference evidence="1" key="1">
    <citation type="submission" date="2023-04" db="EMBL/GenBank/DDBJ databases">
        <title>Draft Genome sequencing of Naganishia species isolated from polar environments using Oxford Nanopore Technology.</title>
        <authorList>
            <person name="Leo P."/>
            <person name="Venkateswaran K."/>
        </authorList>
    </citation>
    <scope>NUCLEOTIDE SEQUENCE</scope>
    <source>
        <strain evidence="1">MNA-CCFEE 5261</strain>
    </source>
</reference>
<accession>A0ACC2VNQ9</accession>
<sequence>MPLLQQAAYSIRTSISKQLHLDDKITKNEFTSKIELLQDITFNLSSLLQHNPHETSVWIDLLTVFLDHLVVYKQYYRSLVLSKKQEWTIYPIENRISKVFGVFGRLVLTLLGLQITRISIDVEELLCNTYSLAEVEYIGEVQYFNNTETLVSQSTLVVLAMKSQELPSTYIRILTGYLRCAYIAGLSHYTTDILKATSPLEVIPLIEESSIEYSVINDFFKYSAFNLVTNSVRGNSIEDKYNLHADLFFRVLLNLPNLKLLVFHKYNFNEESAESAVWPEPATPRDPAFVADDPLVRRQEISFMYILNYLLSLTDMLQLVDPDGYYERELQFLSLSLTWRNTKDIRNASRSGSTHSEALLYMEPRDDEAEAPANMTAASHPSLSSMILHGTYSQINIMVCQIFNNLKKPTLNIPFVLKAYNLSKDSELHYNVSLIDPEKFPGKIAYASVLDKIVRLLHVLSAQFLVDRTGLDAIPTGLVDSVSLQQIDTTIKPLMARYESQSAKTSDLESRKGKTLALAQSIQMLDEISARLDV</sequence>
<protein>
    <submittedName>
        <fullName evidence="1">Uncharacterized protein</fullName>
    </submittedName>
</protein>
<organism evidence="1 2">
    <name type="scientific">Naganishia cerealis</name>
    <dbReference type="NCBI Taxonomy" id="610337"/>
    <lineage>
        <taxon>Eukaryota</taxon>
        <taxon>Fungi</taxon>
        <taxon>Dikarya</taxon>
        <taxon>Basidiomycota</taxon>
        <taxon>Agaricomycotina</taxon>
        <taxon>Tremellomycetes</taxon>
        <taxon>Filobasidiales</taxon>
        <taxon>Filobasidiaceae</taxon>
        <taxon>Naganishia</taxon>
    </lineage>
</organism>
<dbReference type="Proteomes" id="UP001241377">
    <property type="component" value="Unassembled WGS sequence"/>
</dbReference>
<name>A0ACC2VNQ9_9TREE</name>